<sequence>MMNSNLLNLRQQRATRTLFFIAGLGMAAWAPLIPFAKAQLAINDGMLGLLLFCIAAGSMSVMPFTGALIARFGCRTLLLLCGAGLALDLPLLMLLNSPLPMAGALLLFGAINGLMDVSMNYQAVIVEREAGASKMSGFHGFYSLGSIAGAGAVSLLLWLQVAPLLALLPLCALIVLLLMMSHTALLPRRRTDAKPTRGTLRALTHRNVVLIALLCFLLFLTEGAMLDWSAVFMNSERAMSMQLAGFSFTLYATAVATLRLFGDRLINHYGSRRVLTWGGLVASGGLALTIFSVWLWSALLGFVLVGIGLANIVPILFNAAGNQRNVAAHYAIPAVTLCGYSGLLLGPALIGFSAQLTSLTTTLSAGIVMLLLVTFAARFALTAK</sequence>
<feature type="transmembrane region" description="Helical" evidence="5">
    <location>
        <begin position="77"/>
        <end position="95"/>
    </location>
</feature>
<keyword evidence="7" id="KW-1185">Reference proteome</keyword>
<keyword evidence="2 5" id="KW-0812">Transmembrane</keyword>
<feature type="transmembrane region" description="Helical" evidence="5">
    <location>
        <begin position="101"/>
        <end position="119"/>
    </location>
</feature>
<evidence type="ECO:0000256" key="4">
    <source>
        <dbReference type="ARBA" id="ARBA00023136"/>
    </source>
</evidence>
<keyword evidence="4 5" id="KW-0472">Membrane</keyword>
<evidence type="ECO:0000313" key="7">
    <source>
        <dbReference type="Proteomes" id="UP000319715"/>
    </source>
</evidence>
<name>A0ABY2ZZV6_9GAMM</name>
<feature type="transmembrane region" description="Helical" evidence="5">
    <location>
        <begin position="243"/>
        <end position="262"/>
    </location>
</feature>
<feature type="transmembrane region" description="Helical" evidence="5">
    <location>
        <begin position="165"/>
        <end position="187"/>
    </location>
</feature>
<dbReference type="PANTHER" id="PTHR23514">
    <property type="entry name" value="BYPASS OF STOP CODON PROTEIN 6"/>
    <property type="match status" value="1"/>
</dbReference>
<feature type="transmembrane region" description="Helical" evidence="5">
    <location>
        <begin position="274"/>
        <end position="296"/>
    </location>
</feature>
<dbReference type="CDD" id="cd17393">
    <property type="entry name" value="MFS_MosC_like"/>
    <property type="match status" value="1"/>
</dbReference>
<dbReference type="Proteomes" id="UP000319715">
    <property type="component" value="Unassembled WGS sequence"/>
</dbReference>
<feature type="transmembrane region" description="Helical" evidence="5">
    <location>
        <begin position="327"/>
        <end position="350"/>
    </location>
</feature>
<proteinExistence type="predicted"/>
<evidence type="ECO:0000313" key="6">
    <source>
        <dbReference type="EMBL" id="TQC75848.1"/>
    </source>
</evidence>
<comment type="caution">
    <text evidence="6">The sequence shown here is derived from an EMBL/GenBank/DDBJ whole genome shotgun (WGS) entry which is preliminary data.</text>
</comment>
<feature type="transmembrane region" description="Helical" evidence="5">
    <location>
        <begin position="48"/>
        <end position="70"/>
    </location>
</feature>
<feature type="transmembrane region" description="Helical" evidence="5">
    <location>
        <begin position="140"/>
        <end position="159"/>
    </location>
</feature>
<dbReference type="SUPFAM" id="SSF103473">
    <property type="entry name" value="MFS general substrate transporter"/>
    <property type="match status" value="1"/>
</dbReference>
<comment type="subcellular location">
    <subcellularLocation>
        <location evidence="1">Membrane</location>
        <topology evidence="1">Multi-pass membrane protein</topology>
    </subcellularLocation>
</comment>
<dbReference type="InterPro" id="IPR036259">
    <property type="entry name" value="MFS_trans_sf"/>
</dbReference>
<reference evidence="6 7" key="1">
    <citation type="submission" date="2019-06" db="EMBL/GenBank/DDBJ databases">
        <title>Pantoea dispersa Assembly.</title>
        <authorList>
            <person name="Wang J."/>
        </authorList>
    </citation>
    <scope>NUCLEOTIDE SEQUENCE [LARGE SCALE GENOMIC DNA]</scope>
    <source>
        <strain evidence="7">bio</strain>
    </source>
</reference>
<evidence type="ECO:0000256" key="3">
    <source>
        <dbReference type="ARBA" id="ARBA00022989"/>
    </source>
</evidence>
<dbReference type="RefSeq" id="WP_141495914.1">
    <property type="nucleotide sequence ID" value="NZ_JALKOG010000002.1"/>
</dbReference>
<feature type="transmembrane region" description="Helical" evidence="5">
    <location>
        <begin position="362"/>
        <end position="381"/>
    </location>
</feature>
<dbReference type="Gene3D" id="1.20.1250.20">
    <property type="entry name" value="MFS general substrate transporter like domains"/>
    <property type="match status" value="2"/>
</dbReference>
<dbReference type="InterPro" id="IPR011701">
    <property type="entry name" value="MFS"/>
</dbReference>
<dbReference type="EMBL" id="VICF01000002">
    <property type="protein sequence ID" value="TQC75848.1"/>
    <property type="molecule type" value="Genomic_DNA"/>
</dbReference>
<feature type="transmembrane region" description="Helical" evidence="5">
    <location>
        <begin position="302"/>
        <end position="320"/>
    </location>
</feature>
<keyword evidence="3 5" id="KW-1133">Transmembrane helix</keyword>
<accession>A0ABY2ZZV6</accession>
<protein>
    <submittedName>
        <fullName evidence="6">MFS transporter</fullName>
    </submittedName>
</protein>
<feature type="transmembrane region" description="Helical" evidence="5">
    <location>
        <begin position="208"/>
        <end position="231"/>
    </location>
</feature>
<evidence type="ECO:0000256" key="2">
    <source>
        <dbReference type="ARBA" id="ARBA00022692"/>
    </source>
</evidence>
<dbReference type="InterPro" id="IPR051788">
    <property type="entry name" value="MFS_Transporter"/>
</dbReference>
<dbReference type="PANTHER" id="PTHR23514:SF13">
    <property type="entry name" value="INNER MEMBRANE PROTEIN YBJJ"/>
    <property type="match status" value="1"/>
</dbReference>
<evidence type="ECO:0000256" key="1">
    <source>
        <dbReference type="ARBA" id="ARBA00004141"/>
    </source>
</evidence>
<organism evidence="6 7">
    <name type="scientific">Pantoea dispersa</name>
    <dbReference type="NCBI Taxonomy" id="59814"/>
    <lineage>
        <taxon>Bacteria</taxon>
        <taxon>Pseudomonadati</taxon>
        <taxon>Pseudomonadota</taxon>
        <taxon>Gammaproteobacteria</taxon>
        <taxon>Enterobacterales</taxon>
        <taxon>Erwiniaceae</taxon>
        <taxon>Pantoea</taxon>
    </lineage>
</organism>
<evidence type="ECO:0000256" key="5">
    <source>
        <dbReference type="SAM" id="Phobius"/>
    </source>
</evidence>
<gene>
    <name evidence="6" type="ORF">FK492_08035</name>
</gene>
<dbReference type="Pfam" id="PF07690">
    <property type="entry name" value="MFS_1"/>
    <property type="match status" value="1"/>
</dbReference>